<feature type="compositionally biased region" description="Polar residues" evidence="6">
    <location>
        <begin position="757"/>
        <end position="768"/>
    </location>
</feature>
<feature type="region of interest" description="Disordered" evidence="6">
    <location>
        <begin position="1538"/>
        <end position="1567"/>
    </location>
</feature>
<keyword evidence="3" id="KW-0238">DNA-binding</keyword>
<dbReference type="GO" id="GO:0003677">
    <property type="term" value="F:DNA binding"/>
    <property type="evidence" value="ECO:0007669"/>
    <property type="project" value="UniProtKB-KW"/>
</dbReference>
<feature type="compositionally biased region" description="Polar residues" evidence="6">
    <location>
        <begin position="1930"/>
        <end position="1940"/>
    </location>
</feature>
<comment type="subcellular location">
    <subcellularLocation>
        <location evidence="1">Nucleus</location>
    </subcellularLocation>
</comment>
<organism evidence="9 10">
    <name type="scientific">Piloderma croceum (strain F 1598)</name>
    <dbReference type="NCBI Taxonomy" id="765440"/>
    <lineage>
        <taxon>Eukaryota</taxon>
        <taxon>Fungi</taxon>
        <taxon>Dikarya</taxon>
        <taxon>Basidiomycota</taxon>
        <taxon>Agaricomycotina</taxon>
        <taxon>Agaricomycetes</taxon>
        <taxon>Agaricomycetidae</taxon>
        <taxon>Atheliales</taxon>
        <taxon>Atheliaceae</taxon>
        <taxon>Piloderma</taxon>
    </lineage>
</organism>
<protein>
    <submittedName>
        <fullName evidence="9">Uncharacterized protein</fullName>
    </submittedName>
</protein>
<dbReference type="InterPro" id="IPR046488">
    <property type="entry name" value="Sfc3/Tfc3_C"/>
</dbReference>
<dbReference type="PANTHER" id="PTHR15180">
    <property type="entry name" value="GENERAL TRANSCRIPTION FACTOR 3C POLYPEPTIDE 1"/>
    <property type="match status" value="1"/>
</dbReference>
<dbReference type="PRINTS" id="PR00929">
    <property type="entry name" value="ATHOOK"/>
</dbReference>
<dbReference type="InterPro" id="IPR017956">
    <property type="entry name" value="AT_hook_DNA-bd_motif"/>
</dbReference>
<feature type="compositionally biased region" description="Polar residues" evidence="6">
    <location>
        <begin position="1313"/>
        <end position="1326"/>
    </location>
</feature>
<dbReference type="CDD" id="cd16169">
    <property type="entry name" value="Tau138_eWH"/>
    <property type="match status" value="1"/>
</dbReference>
<evidence type="ECO:0000259" key="7">
    <source>
        <dbReference type="Pfam" id="PF04182"/>
    </source>
</evidence>
<evidence type="ECO:0000256" key="4">
    <source>
        <dbReference type="ARBA" id="ARBA00023163"/>
    </source>
</evidence>
<dbReference type="InterPro" id="IPR044210">
    <property type="entry name" value="Tfc3-like"/>
</dbReference>
<dbReference type="HOGENOM" id="CLU_000498_0_0_1"/>
<keyword evidence="10" id="KW-1185">Reference proteome</keyword>
<evidence type="ECO:0000259" key="8">
    <source>
        <dbReference type="Pfam" id="PF20222"/>
    </source>
</evidence>
<dbReference type="PANTHER" id="PTHR15180:SF1">
    <property type="entry name" value="GENERAL TRANSCRIPTION FACTOR 3C POLYPEPTIDE 1"/>
    <property type="match status" value="1"/>
</dbReference>
<dbReference type="Pfam" id="PF04182">
    <property type="entry name" value="B-block_TFIIIC"/>
    <property type="match status" value="1"/>
</dbReference>
<dbReference type="InterPro" id="IPR035625">
    <property type="entry name" value="Tfc3-like_eWH"/>
</dbReference>
<dbReference type="SMART" id="SM00384">
    <property type="entry name" value="AT_hook"/>
    <property type="match status" value="3"/>
</dbReference>
<evidence type="ECO:0000313" key="9">
    <source>
        <dbReference type="EMBL" id="KIM85452.1"/>
    </source>
</evidence>
<accession>A0A0C3C6Y7</accession>
<dbReference type="GO" id="GO:0000127">
    <property type="term" value="C:transcription factor TFIIIC complex"/>
    <property type="evidence" value="ECO:0007669"/>
    <property type="project" value="InterPro"/>
</dbReference>
<feature type="domain" description="Transcription factor tau subunit sfc3/Tfc3 C-terminal" evidence="8">
    <location>
        <begin position="1573"/>
        <end position="1935"/>
    </location>
</feature>
<feature type="region of interest" description="Disordered" evidence="6">
    <location>
        <begin position="1301"/>
        <end position="1327"/>
    </location>
</feature>
<dbReference type="OrthoDB" id="68020at2759"/>
<evidence type="ECO:0000256" key="6">
    <source>
        <dbReference type="SAM" id="MobiDB-lite"/>
    </source>
</evidence>
<dbReference type="InterPro" id="IPR007309">
    <property type="entry name" value="TFIIIC_Bblock-bd"/>
</dbReference>
<reference evidence="10" key="2">
    <citation type="submission" date="2015-01" db="EMBL/GenBank/DDBJ databases">
        <title>Evolutionary Origins and Diversification of the Mycorrhizal Mutualists.</title>
        <authorList>
            <consortium name="DOE Joint Genome Institute"/>
            <consortium name="Mycorrhizal Genomics Consortium"/>
            <person name="Kohler A."/>
            <person name="Kuo A."/>
            <person name="Nagy L.G."/>
            <person name="Floudas D."/>
            <person name="Copeland A."/>
            <person name="Barry K.W."/>
            <person name="Cichocki N."/>
            <person name="Veneault-Fourrey C."/>
            <person name="LaButti K."/>
            <person name="Lindquist E.A."/>
            <person name="Lipzen A."/>
            <person name="Lundell T."/>
            <person name="Morin E."/>
            <person name="Murat C."/>
            <person name="Riley R."/>
            <person name="Ohm R."/>
            <person name="Sun H."/>
            <person name="Tunlid A."/>
            <person name="Henrissat B."/>
            <person name="Grigoriev I.V."/>
            <person name="Hibbett D.S."/>
            <person name="Martin F."/>
        </authorList>
    </citation>
    <scope>NUCLEOTIDE SEQUENCE [LARGE SCALE GENOMIC DNA]</scope>
    <source>
        <strain evidence="10">F 1598</strain>
    </source>
</reference>
<dbReference type="Proteomes" id="UP000054166">
    <property type="component" value="Unassembled WGS sequence"/>
</dbReference>
<feature type="region of interest" description="Disordered" evidence="6">
    <location>
        <begin position="1928"/>
        <end position="1953"/>
    </location>
</feature>
<evidence type="ECO:0000313" key="10">
    <source>
        <dbReference type="Proteomes" id="UP000054166"/>
    </source>
</evidence>
<evidence type="ECO:0000256" key="1">
    <source>
        <dbReference type="ARBA" id="ARBA00004123"/>
    </source>
</evidence>
<evidence type="ECO:0000256" key="2">
    <source>
        <dbReference type="ARBA" id="ARBA00022553"/>
    </source>
</evidence>
<reference evidence="9 10" key="1">
    <citation type="submission" date="2014-04" db="EMBL/GenBank/DDBJ databases">
        <authorList>
            <consortium name="DOE Joint Genome Institute"/>
            <person name="Kuo A."/>
            <person name="Tarkka M."/>
            <person name="Buscot F."/>
            <person name="Kohler A."/>
            <person name="Nagy L.G."/>
            <person name="Floudas D."/>
            <person name="Copeland A."/>
            <person name="Barry K.W."/>
            <person name="Cichocki N."/>
            <person name="Veneault-Fourrey C."/>
            <person name="LaButti K."/>
            <person name="Lindquist E.A."/>
            <person name="Lipzen A."/>
            <person name="Lundell T."/>
            <person name="Morin E."/>
            <person name="Murat C."/>
            <person name="Sun H."/>
            <person name="Tunlid A."/>
            <person name="Henrissat B."/>
            <person name="Grigoriev I.V."/>
            <person name="Hibbett D.S."/>
            <person name="Martin F."/>
            <person name="Nordberg H.P."/>
            <person name="Cantor M.N."/>
            <person name="Hua S.X."/>
        </authorList>
    </citation>
    <scope>NUCLEOTIDE SEQUENCE [LARGE SCALE GENOMIC DNA]</scope>
    <source>
        <strain evidence="9 10">F 1598</strain>
    </source>
</reference>
<keyword evidence="2" id="KW-0597">Phosphoprotein</keyword>
<feature type="compositionally biased region" description="Polar residues" evidence="6">
    <location>
        <begin position="686"/>
        <end position="701"/>
    </location>
</feature>
<feature type="region of interest" description="Disordered" evidence="6">
    <location>
        <begin position="226"/>
        <end position="246"/>
    </location>
</feature>
<feature type="compositionally biased region" description="Basic residues" evidence="6">
    <location>
        <begin position="589"/>
        <end position="598"/>
    </location>
</feature>
<sequence>MDELIHHCLRELSFDGDLGCSVSRLRDFIVGFYTVDATHPQTVDDSFCAFVWSLIAQQPTVRVGTIPPGAATEVYIATQASAKRKAEAKGQEIVEEQVSTLDVVPDATNRSLDVLKTQYGDGLRIAVDPDTSFAAITGSHLRPSKLSPMVYTALQFITRGREQGISVVDLGKKTKYDQKTCFYLVKQLMDLDLIVKKKKSGVGTNFVIHKYFYERDLSWQQIRNEEAEAEETPEVEPGVSDDPQVNEGDSKVTVSFDPIDTRHLSSLPLVRGRLVKLLKASQNNMHSSTNLLVAIGFPNPTRTDRRFFQARLRELVAAGVVERVSVLNQHRGINSHIKCIRLLSPDGNTTFGGEGVLVEPQPYADDGKDIGFEDSLTEDNGLKMNLTIHKQISDLLEEAGTRGMTLIELSNSLCKFDKRTIELLLTRAERNQPPSHLSDLGIAELMETFGRERRHRYYTVAAFRALVAREGLDDSAATYADIDHSAIGGFAATSSSVFYEDDTALISYADSFKDKLNAGNRKHKLKNPIMPDGSVKIGRPRKTPASGPKGGTGRPTAAVGAKANRKRKREEGDQEDTDNQEANGETPVKRKRGRPPKKPRLDADAGVEGIDQIGTQGVGEQGKAELVSPKKRGRPPKYKPSDTTQEAGGPRADQPANSEEVVTAPKKRGRPLKQKPEIVDTRADGMQQTNGEDGGAVSTSEDAPPTKRGRHAKQRQTSPPRIVDSDEPPAQTSNNDAKSIIPPTILGVPPELGNGSVGNNIAGSSQIQPEEARRSPRNRKAVFHENNLFSKKQTPPKLPVVPKSTKMASNTIDEPVSVGNRGGSMLLVEVSQDRNVNLTAGQVPQSHSAVPSSSFTVASVSSMEAEDHRNVPEPNTDTSLQLGNLVDEAVKSQLVPARSKVNVSQLRRENELVRVIELCGGMANTHTKEFFEVHMNLVEAMTQASEPTSAPIGTRLDKRTAETTLNSMATRGRIKMLKTSLLTSTGATRPASIVYLPSVEQDTLNSFLVDLGRSYSSQATHFPPVTRIDEPLNYGSTVQVQRAALPLQLLQIEDRGIDDKERWSRNAARAAQLFTFDDATIREVLLAERTTLGQLYGFIVGKAMRARFLHLTTLGFFDRQVSSPRIISLEHRIVDLSFFYHDLQLSSFCALIGSLVHGDELDQFFQTPEGKDTPVEKIPASLHTSLQVGRARTRSRFLDLLEFLRSLGLVTPLRPSDSNSPQFISAPNGDHPTTFEVASLEGWSITASFNAPTYWRFNKLAPLHFWTQSEISPPFWKDMPVVSFHDAVAYWHDLDQACRNRDLPQKTPGPSVGGTTESATGPSSPSIGVARSLRRQVSWNGSYTLTWHQEQYLQRFVDRMTGDTPMQDEDAGEAQLQKISWVVSAPQDVVEKYFGKARKKIMKELDKVRHKTKRQVADEEAKKAAEAKALLQMKAAEARLQREKDWDKILLRVHPEPLKSSAAVRMRRVRSRFLQSSSGRDTQKWEGEITQAIREVKMAKEALSSKRPLLLPVPGRVAPPLIVTNHPEKSIDALIAQQGPSRAVKEPAKRKGRGKGQDIQDGLGEVQPKPLARRGRFQWNRDFDELARDASVIIRARCRDGPRIDWAALEQVFPAVPRNSVRQRIVALKEIPGADAYLKRLEDRWHDLWSQHRGTENLVDDDPQSPSKFDLIRHVEFLRKHIDKNAIRVGFVVQTSPTKLPASIDEVAHDWEVVEKAKTGPVWEFHWNALVDEGREKYLLRHPYTVHAADLPIPTDVCAEDVYLAESVVKMVFGTPNDSYDPESASRLLHSIGEEPTSAAASNLLSRGVLSKTMRDWKQTRPGRTLKISEVNQNALGGSIPRDTFLDASAFEDVISDEDDWQQWPILSTDGDVAALIQLVSEDKVEFRIDTSQAQAARPSLDWNSKKADDDQIETLLSVRFNEFTDSVPELQSSEASPSASGMELHTEASSSHGVTVEGQNACCRKDSNGLVDCLCCLEAELSTFLNGLDPEDGPLVQRVLAIVREAKTKGISKDQLFVGVNGPNERILTLVHRMTEMSTPLLFWAGYSSSVLVSSMYLQAWTVMVSKNPRTRIFPRRWFDLTGKKVSDVWKSALKAVVGVVVFRPGVSQTELRWRLRPVYDRQEVNDALHYLQQEGVLRRQNTELRLEEREEIGHVQALDDTEEKNTFWFIGDSRHWYQV</sequence>
<proteinExistence type="predicted"/>
<dbReference type="EMBL" id="KN832985">
    <property type="protein sequence ID" value="KIM85452.1"/>
    <property type="molecule type" value="Genomic_DNA"/>
</dbReference>
<feature type="domain" description="B-block binding subunit of TFIIIC" evidence="7">
    <location>
        <begin position="148"/>
        <end position="213"/>
    </location>
</feature>
<dbReference type="GO" id="GO:0042791">
    <property type="term" value="P:5S class rRNA transcription by RNA polymerase III"/>
    <property type="evidence" value="ECO:0007669"/>
    <property type="project" value="TreeGrafter"/>
</dbReference>
<dbReference type="GO" id="GO:0006384">
    <property type="term" value="P:transcription initiation at RNA polymerase III promoter"/>
    <property type="evidence" value="ECO:0007669"/>
    <property type="project" value="InterPro"/>
</dbReference>
<keyword evidence="4" id="KW-0804">Transcription</keyword>
<name>A0A0C3C6Y7_PILCF</name>
<dbReference type="Pfam" id="PF20222">
    <property type="entry name" value="DUF6581"/>
    <property type="match status" value="1"/>
</dbReference>
<feature type="compositionally biased region" description="Basic and acidic residues" evidence="6">
    <location>
        <begin position="674"/>
        <end position="683"/>
    </location>
</feature>
<evidence type="ECO:0000256" key="5">
    <source>
        <dbReference type="ARBA" id="ARBA00023242"/>
    </source>
</evidence>
<feature type="region of interest" description="Disordered" evidence="6">
    <location>
        <begin position="522"/>
        <end position="806"/>
    </location>
</feature>
<keyword evidence="5" id="KW-0539">Nucleus</keyword>
<dbReference type="InParanoid" id="A0A0C3C6Y7"/>
<dbReference type="GO" id="GO:0005634">
    <property type="term" value="C:nucleus"/>
    <property type="evidence" value="ECO:0007669"/>
    <property type="project" value="UniProtKB-SubCell"/>
</dbReference>
<gene>
    <name evidence="9" type="ORF">PILCRDRAFT_817476</name>
</gene>
<evidence type="ECO:0000256" key="3">
    <source>
        <dbReference type="ARBA" id="ARBA00023125"/>
    </source>
</evidence>
<dbReference type="STRING" id="765440.A0A0C3C6Y7"/>